<name>M8AJC3_AEGTA</name>
<reference evidence="1" key="1">
    <citation type="submission" date="2015-06" db="UniProtKB">
        <authorList>
            <consortium name="EnsemblPlants"/>
        </authorList>
    </citation>
    <scope>IDENTIFICATION</scope>
</reference>
<proteinExistence type="predicted"/>
<evidence type="ECO:0000313" key="1">
    <source>
        <dbReference type="EnsemblPlants" id="EMT04586"/>
    </source>
</evidence>
<sequence>MASVGGKRDGAPGESFCIDANNFPGFKWDLYVTARKLTLASALRARVVHALTIQPQLHGFTIGVPMESRSGFGRSPPPPHGARSRRRPEGGVDLISALPDEMLLLVLVRLRCVRAAAQTSVLSRRWRGLWTGLTDLALRDLEPSAIEAALDLFNAALTRFTSSPLVPIVDIRLSARHAAHASSLLRAAVRLSPEELVFTLQGCYSGGGETVVLPYFHCATSIELDMHSHRIMPPEECYAGAFSALEELPSQAPWFTLASCSTAAHACAC</sequence>
<dbReference type="InterPro" id="IPR036047">
    <property type="entry name" value="F-box-like_dom_sf"/>
</dbReference>
<dbReference type="PANTHER" id="PTHR34709">
    <property type="entry name" value="OS10G0396666 PROTEIN"/>
    <property type="match status" value="1"/>
</dbReference>
<accession>M8AJC3</accession>
<dbReference type="AlphaFoldDB" id="M8AJC3"/>
<dbReference type="PANTHER" id="PTHR34709:SF21">
    <property type="entry name" value="FBD DOMAIN-CONTAINING PROTEIN"/>
    <property type="match status" value="1"/>
</dbReference>
<organism evidence="1">
    <name type="scientific">Aegilops tauschii</name>
    <name type="common">Tausch's goatgrass</name>
    <name type="synonym">Aegilops squarrosa</name>
    <dbReference type="NCBI Taxonomy" id="37682"/>
    <lineage>
        <taxon>Eukaryota</taxon>
        <taxon>Viridiplantae</taxon>
        <taxon>Streptophyta</taxon>
        <taxon>Embryophyta</taxon>
        <taxon>Tracheophyta</taxon>
        <taxon>Spermatophyta</taxon>
        <taxon>Magnoliopsida</taxon>
        <taxon>Liliopsida</taxon>
        <taxon>Poales</taxon>
        <taxon>Poaceae</taxon>
        <taxon>BOP clade</taxon>
        <taxon>Pooideae</taxon>
        <taxon>Triticodae</taxon>
        <taxon>Triticeae</taxon>
        <taxon>Triticinae</taxon>
        <taxon>Aegilops</taxon>
    </lineage>
</organism>
<dbReference type="InterPro" id="IPR055312">
    <property type="entry name" value="FBL15-like"/>
</dbReference>
<evidence type="ECO:0008006" key="2">
    <source>
        <dbReference type="Google" id="ProtNLM"/>
    </source>
</evidence>
<protein>
    <recommendedName>
        <fullName evidence="2">F-box domain-containing protein</fullName>
    </recommendedName>
</protein>
<dbReference type="EnsemblPlants" id="EMT04586">
    <property type="protein sequence ID" value="EMT04586"/>
    <property type="gene ID" value="F775_23345"/>
</dbReference>
<dbReference type="SUPFAM" id="SSF81383">
    <property type="entry name" value="F-box domain"/>
    <property type="match status" value="1"/>
</dbReference>